<evidence type="ECO:0000256" key="5">
    <source>
        <dbReference type="ARBA" id="ARBA00022984"/>
    </source>
</evidence>
<keyword evidence="4 7" id="KW-0133">Cell shape</keyword>
<keyword evidence="5 7" id="KW-0573">Peptidoglycan synthesis</keyword>
<dbReference type="PIRSF" id="PIRSF029342">
    <property type="entry name" value="UCP029342_ErfK/YbiS/YcfS/YnhG"/>
    <property type="match status" value="1"/>
</dbReference>
<dbReference type="Proteomes" id="UP000321577">
    <property type="component" value="Unassembled WGS sequence"/>
</dbReference>
<feature type="active site" description="Nucleophile" evidence="7">
    <location>
        <position position="144"/>
    </location>
</feature>
<dbReference type="PANTHER" id="PTHR30582">
    <property type="entry name" value="L,D-TRANSPEPTIDASE"/>
    <property type="match status" value="1"/>
</dbReference>
<gene>
    <name evidence="10" type="ORF">BGE01nite_44940</name>
</gene>
<dbReference type="InterPro" id="IPR050979">
    <property type="entry name" value="LD-transpeptidase"/>
</dbReference>
<dbReference type="GO" id="GO:0071972">
    <property type="term" value="F:peptidoglycan L,D-transpeptidase activity"/>
    <property type="evidence" value="ECO:0007669"/>
    <property type="project" value="TreeGrafter"/>
</dbReference>
<dbReference type="PANTHER" id="PTHR30582:SF2">
    <property type="entry name" value="L,D-TRANSPEPTIDASE YCIB-RELATED"/>
    <property type="match status" value="1"/>
</dbReference>
<evidence type="ECO:0000256" key="4">
    <source>
        <dbReference type="ARBA" id="ARBA00022960"/>
    </source>
</evidence>
<feature type="domain" description="L,D-TPase catalytic" evidence="9">
    <location>
        <begin position="59"/>
        <end position="168"/>
    </location>
</feature>
<dbReference type="CDD" id="cd16913">
    <property type="entry name" value="YkuD_like"/>
    <property type="match status" value="1"/>
</dbReference>
<feature type="chain" id="PRO_5021770564" description="L,D-TPase catalytic domain-containing protein" evidence="8">
    <location>
        <begin position="21"/>
        <end position="337"/>
    </location>
</feature>
<name>A0A512MEQ6_9BACT</name>
<dbReference type="SUPFAM" id="SSF141523">
    <property type="entry name" value="L,D-transpeptidase catalytic domain-like"/>
    <property type="match status" value="1"/>
</dbReference>
<comment type="caution">
    <text evidence="10">The sequence shown here is derived from an EMBL/GenBank/DDBJ whole genome shotgun (WGS) entry which is preliminary data.</text>
</comment>
<keyword evidence="11" id="KW-1185">Reference proteome</keyword>
<dbReference type="GO" id="GO:0008360">
    <property type="term" value="P:regulation of cell shape"/>
    <property type="evidence" value="ECO:0007669"/>
    <property type="project" value="UniProtKB-UniRule"/>
</dbReference>
<evidence type="ECO:0000256" key="1">
    <source>
        <dbReference type="ARBA" id="ARBA00004752"/>
    </source>
</evidence>
<dbReference type="Pfam" id="PF03734">
    <property type="entry name" value="YkuD"/>
    <property type="match status" value="1"/>
</dbReference>
<dbReference type="GO" id="GO:0071555">
    <property type="term" value="P:cell wall organization"/>
    <property type="evidence" value="ECO:0007669"/>
    <property type="project" value="UniProtKB-UniRule"/>
</dbReference>
<comment type="pathway">
    <text evidence="1 7">Cell wall biogenesis; peptidoglycan biosynthesis.</text>
</comment>
<feature type="active site" description="Proton donor/acceptor" evidence="7">
    <location>
        <position position="131"/>
    </location>
</feature>
<keyword evidence="8" id="KW-0732">Signal</keyword>
<evidence type="ECO:0000256" key="8">
    <source>
        <dbReference type="SAM" id="SignalP"/>
    </source>
</evidence>
<evidence type="ECO:0000256" key="2">
    <source>
        <dbReference type="ARBA" id="ARBA00005992"/>
    </source>
</evidence>
<dbReference type="AlphaFoldDB" id="A0A512MEQ6"/>
<dbReference type="GO" id="GO:0018104">
    <property type="term" value="P:peptidoglycan-protein cross-linking"/>
    <property type="evidence" value="ECO:0007669"/>
    <property type="project" value="TreeGrafter"/>
</dbReference>
<dbReference type="RefSeq" id="WP_146853873.1">
    <property type="nucleotide sequence ID" value="NZ_BKAG01000044.1"/>
</dbReference>
<comment type="similarity">
    <text evidence="2">Belongs to the YkuD family.</text>
</comment>
<protein>
    <recommendedName>
        <fullName evidence="9">L,D-TPase catalytic domain-containing protein</fullName>
    </recommendedName>
</protein>
<dbReference type="NCBIfam" id="NF004785">
    <property type="entry name" value="PRK06132.1-2"/>
    <property type="match status" value="1"/>
</dbReference>
<evidence type="ECO:0000313" key="11">
    <source>
        <dbReference type="Proteomes" id="UP000321577"/>
    </source>
</evidence>
<evidence type="ECO:0000313" key="10">
    <source>
        <dbReference type="EMBL" id="GEP45203.1"/>
    </source>
</evidence>
<dbReference type="OrthoDB" id="189120at2"/>
<dbReference type="InterPro" id="IPR038063">
    <property type="entry name" value="Transpep_catalytic_dom"/>
</dbReference>
<dbReference type="UniPathway" id="UPA00219"/>
<proteinExistence type="inferred from homology"/>
<sequence>MKRSLITLLTLSLLNGAALADTMGKPSAHTQGTRTGKPSGPLSPGEYWWAPMVSPSGPVTVLVSIPEQMVHVYRNGVLIGRSTVSTGSKGHGTPAGVFSILEKRQRHYSSTYNNAPMPNMQRLTWQGIALHSGQIPGYPASHGCVRLPFDFSKLLFEVTDKGGTVIIGKDVKAQPQFAAKPGILLAPKDFTADMLRPLANNDYDWRPERATEGPVTILVSGADRTLYVYRNGTPIGRGPIEINGDEPLGGHVFTMLEGEAKKKSLFAPFRAARNWMTVATQNPEDSADFDDLAKRVRTNPEFATKIYDLITPGTTIVVTDETAVRNTPRDFTIIAAQ</sequence>
<dbReference type="InterPro" id="IPR005490">
    <property type="entry name" value="LD_TPept_cat_dom"/>
</dbReference>
<evidence type="ECO:0000256" key="7">
    <source>
        <dbReference type="PROSITE-ProRule" id="PRU01373"/>
    </source>
</evidence>
<dbReference type="Gene3D" id="2.40.440.10">
    <property type="entry name" value="L,D-transpeptidase catalytic domain-like"/>
    <property type="match status" value="1"/>
</dbReference>
<evidence type="ECO:0000256" key="6">
    <source>
        <dbReference type="ARBA" id="ARBA00023316"/>
    </source>
</evidence>
<keyword evidence="3" id="KW-0808">Transferase</keyword>
<dbReference type="PROSITE" id="PS52029">
    <property type="entry name" value="LD_TPASE"/>
    <property type="match status" value="1"/>
</dbReference>
<keyword evidence="6 7" id="KW-0961">Cell wall biogenesis/degradation</keyword>
<evidence type="ECO:0000259" key="9">
    <source>
        <dbReference type="PROSITE" id="PS52029"/>
    </source>
</evidence>
<feature type="signal peptide" evidence="8">
    <location>
        <begin position="1"/>
        <end position="20"/>
    </location>
</feature>
<accession>A0A512MEQ6</accession>
<evidence type="ECO:0000256" key="3">
    <source>
        <dbReference type="ARBA" id="ARBA00022679"/>
    </source>
</evidence>
<reference evidence="10 11" key="1">
    <citation type="submission" date="2019-07" db="EMBL/GenBank/DDBJ databases">
        <title>Whole genome shotgun sequence of Brevifollis gellanilyticus NBRC 108608.</title>
        <authorList>
            <person name="Hosoyama A."/>
            <person name="Uohara A."/>
            <person name="Ohji S."/>
            <person name="Ichikawa N."/>
        </authorList>
    </citation>
    <scope>NUCLEOTIDE SEQUENCE [LARGE SCALE GENOMIC DNA]</scope>
    <source>
        <strain evidence="10 11">NBRC 108608</strain>
    </source>
</reference>
<dbReference type="GO" id="GO:0016740">
    <property type="term" value="F:transferase activity"/>
    <property type="evidence" value="ECO:0007669"/>
    <property type="project" value="UniProtKB-KW"/>
</dbReference>
<dbReference type="InterPro" id="IPR016915">
    <property type="entry name" value="UCP029342"/>
</dbReference>
<organism evidence="10 11">
    <name type="scientific">Brevifollis gellanilyticus</name>
    <dbReference type="NCBI Taxonomy" id="748831"/>
    <lineage>
        <taxon>Bacteria</taxon>
        <taxon>Pseudomonadati</taxon>
        <taxon>Verrucomicrobiota</taxon>
        <taxon>Verrucomicrobiia</taxon>
        <taxon>Verrucomicrobiales</taxon>
        <taxon>Verrucomicrobiaceae</taxon>
    </lineage>
</organism>
<dbReference type="GO" id="GO:0005576">
    <property type="term" value="C:extracellular region"/>
    <property type="evidence" value="ECO:0007669"/>
    <property type="project" value="TreeGrafter"/>
</dbReference>
<dbReference type="EMBL" id="BKAG01000044">
    <property type="protein sequence ID" value="GEP45203.1"/>
    <property type="molecule type" value="Genomic_DNA"/>
</dbReference>